<dbReference type="InterPro" id="IPR051120">
    <property type="entry name" value="ABC_AA/LPS_Transport"/>
</dbReference>
<dbReference type="GO" id="GO:0005886">
    <property type="term" value="C:plasma membrane"/>
    <property type="evidence" value="ECO:0007669"/>
    <property type="project" value="TreeGrafter"/>
</dbReference>
<dbReference type="PANTHER" id="PTHR45772:SF4">
    <property type="entry name" value="ABC TRANSPORTER ATP-BINDING PROTEIN"/>
    <property type="match status" value="1"/>
</dbReference>
<dbReference type="InterPro" id="IPR003439">
    <property type="entry name" value="ABC_transporter-like_ATP-bd"/>
</dbReference>
<evidence type="ECO:0000259" key="4">
    <source>
        <dbReference type="PROSITE" id="PS50893"/>
    </source>
</evidence>
<dbReference type="GO" id="GO:0016887">
    <property type="term" value="F:ATP hydrolysis activity"/>
    <property type="evidence" value="ECO:0007669"/>
    <property type="project" value="InterPro"/>
</dbReference>
<dbReference type="EMBL" id="VAUP01000022">
    <property type="protein sequence ID" value="TLX42832.1"/>
    <property type="molecule type" value="Genomic_DNA"/>
</dbReference>
<dbReference type="Pfam" id="PF00005">
    <property type="entry name" value="ABC_tran"/>
    <property type="match status" value="1"/>
</dbReference>
<dbReference type="SMART" id="SM00382">
    <property type="entry name" value="AAA"/>
    <property type="match status" value="1"/>
</dbReference>
<dbReference type="Pfam" id="PF12399">
    <property type="entry name" value="BCA_ABC_TP_C"/>
    <property type="match status" value="1"/>
</dbReference>
<feature type="domain" description="ABC transporter" evidence="4">
    <location>
        <begin position="5"/>
        <end position="236"/>
    </location>
</feature>
<dbReference type="InterPro" id="IPR027417">
    <property type="entry name" value="P-loop_NTPase"/>
</dbReference>
<dbReference type="SUPFAM" id="SSF52540">
    <property type="entry name" value="P-loop containing nucleoside triphosphate hydrolases"/>
    <property type="match status" value="1"/>
</dbReference>
<organism evidence="5 6">
    <name type="scientific">Xanthobacter autotrophicus</name>
    <dbReference type="NCBI Taxonomy" id="280"/>
    <lineage>
        <taxon>Bacteria</taxon>
        <taxon>Pseudomonadati</taxon>
        <taxon>Pseudomonadota</taxon>
        <taxon>Alphaproteobacteria</taxon>
        <taxon>Hyphomicrobiales</taxon>
        <taxon>Xanthobacteraceae</taxon>
        <taxon>Xanthobacter</taxon>
    </lineage>
</organism>
<keyword evidence="1" id="KW-0813">Transport</keyword>
<dbReference type="GO" id="GO:0005524">
    <property type="term" value="F:ATP binding"/>
    <property type="evidence" value="ECO:0007669"/>
    <property type="project" value="UniProtKB-KW"/>
</dbReference>
<reference evidence="5 6" key="1">
    <citation type="submission" date="2019-05" db="EMBL/GenBank/DDBJ databases">
        <authorList>
            <person name="Zhou X."/>
        </authorList>
    </citation>
    <scope>NUCLEOTIDE SEQUENCE [LARGE SCALE GENOMIC DNA]</scope>
    <source>
        <strain evidence="5 6">DSM 432</strain>
    </source>
</reference>
<comment type="caution">
    <text evidence="5">The sequence shown here is derived from an EMBL/GenBank/DDBJ whole genome shotgun (WGS) entry which is preliminary data.</text>
</comment>
<proteinExistence type="predicted"/>
<dbReference type="InterPro" id="IPR003593">
    <property type="entry name" value="AAA+_ATPase"/>
</dbReference>
<accession>A0A6C1KF63</accession>
<dbReference type="PANTHER" id="PTHR45772">
    <property type="entry name" value="CONSERVED COMPONENT OF ABC TRANSPORTER FOR NATURAL AMINO ACIDS-RELATED"/>
    <property type="match status" value="1"/>
</dbReference>
<dbReference type="InterPro" id="IPR032823">
    <property type="entry name" value="BCA_ABC_TP_C"/>
</dbReference>
<dbReference type="Proteomes" id="UP000305131">
    <property type="component" value="Unassembled WGS sequence"/>
</dbReference>
<dbReference type="RefSeq" id="WP_138399193.1">
    <property type="nucleotide sequence ID" value="NZ_JBAFVI010000002.1"/>
</dbReference>
<protein>
    <submittedName>
        <fullName evidence="5">ABC transporter ATP-binding protein</fullName>
    </submittedName>
</protein>
<dbReference type="PROSITE" id="PS50893">
    <property type="entry name" value="ABC_TRANSPORTER_2"/>
    <property type="match status" value="1"/>
</dbReference>
<name>A0A6C1KF63_XANAU</name>
<dbReference type="GeneID" id="95773619"/>
<evidence type="ECO:0000313" key="6">
    <source>
        <dbReference type="Proteomes" id="UP000305131"/>
    </source>
</evidence>
<keyword evidence="3 5" id="KW-0067">ATP-binding</keyword>
<dbReference type="OrthoDB" id="7158404at2"/>
<evidence type="ECO:0000256" key="1">
    <source>
        <dbReference type="ARBA" id="ARBA00022448"/>
    </source>
</evidence>
<gene>
    <name evidence="5" type="ORF">FBQ73_09170</name>
</gene>
<sequence length="246" mass="25695">MNALLQADAIAVTFGGLKAVDGVSFTLKAGEIIGLIGPNGAGKTTLFNALVGLQPLTSGKVVLDGDTVSGLKPHKVAAKGMTKTFQNAALFPDMSVVENVMTAALLRHDLAGARMRAEQVLDKLGLSPIAEADVADLTFPQKALVEMARALATEPRVLLLDEVMAALTPNEMDEVMDVIRALKAEGLSFLVVEHHMRAIMALCDRLLVVNFGRLIAQGTPAEVAANPAVIEAYLGHGAAGKEAAHG</sequence>
<dbReference type="AlphaFoldDB" id="A0A6C1KF63"/>
<dbReference type="Gene3D" id="3.40.50.300">
    <property type="entry name" value="P-loop containing nucleotide triphosphate hydrolases"/>
    <property type="match status" value="1"/>
</dbReference>
<evidence type="ECO:0000256" key="3">
    <source>
        <dbReference type="ARBA" id="ARBA00022840"/>
    </source>
</evidence>
<evidence type="ECO:0000256" key="2">
    <source>
        <dbReference type="ARBA" id="ARBA00022741"/>
    </source>
</evidence>
<keyword evidence="2" id="KW-0547">Nucleotide-binding</keyword>
<dbReference type="CDD" id="cd03219">
    <property type="entry name" value="ABC_Mj1267_LivG_branched"/>
    <property type="match status" value="1"/>
</dbReference>
<evidence type="ECO:0000313" key="5">
    <source>
        <dbReference type="EMBL" id="TLX42832.1"/>
    </source>
</evidence>